<evidence type="ECO:0000313" key="4">
    <source>
        <dbReference type="EMBL" id="KAL0385494.1"/>
    </source>
</evidence>
<organism evidence="4">
    <name type="scientific">Sesamum radiatum</name>
    <name type="common">Black benniseed</name>
    <dbReference type="NCBI Taxonomy" id="300843"/>
    <lineage>
        <taxon>Eukaryota</taxon>
        <taxon>Viridiplantae</taxon>
        <taxon>Streptophyta</taxon>
        <taxon>Embryophyta</taxon>
        <taxon>Tracheophyta</taxon>
        <taxon>Spermatophyta</taxon>
        <taxon>Magnoliopsida</taxon>
        <taxon>eudicotyledons</taxon>
        <taxon>Gunneridae</taxon>
        <taxon>Pentapetalae</taxon>
        <taxon>asterids</taxon>
        <taxon>lamiids</taxon>
        <taxon>Lamiales</taxon>
        <taxon>Pedaliaceae</taxon>
        <taxon>Sesamum</taxon>
    </lineage>
</organism>
<dbReference type="AlphaFoldDB" id="A0AAW2RZE8"/>
<dbReference type="InterPro" id="IPR043502">
    <property type="entry name" value="DNA/RNA_pol_sf"/>
</dbReference>
<feature type="region of interest" description="Disordered" evidence="1">
    <location>
        <begin position="262"/>
        <end position="284"/>
    </location>
</feature>
<feature type="region of interest" description="Disordered" evidence="1">
    <location>
        <begin position="1"/>
        <end position="32"/>
    </location>
</feature>
<dbReference type="PANTHER" id="PTHR11439">
    <property type="entry name" value="GAG-POL-RELATED RETROTRANSPOSON"/>
    <property type="match status" value="1"/>
</dbReference>
<evidence type="ECO:0000256" key="1">
    <source>
        <dbReference type="SAM" id="MobiDB-lite"/>
    </source>
</evidence>
<protein>
    <submittedName>
        <fullName evidence="4">Retrovirus-related Pol polyprotein from transposon RE1</fullName>
    </submittedName>
</protein>
<feature type="compositionally biased region" description="Polar residues" evidence="1">
    <location>
        <begin position="10"/>
        <end position="25"/>
    </location>
</feature>
<name>A0AAW2RZE8_SESRA</name>
<evidence type="ECO:0000259" key="3">
    <source>
        <dbReference type="Pfam" id="PF25597"/>
    </source>
</evidence>
<feature type="domain" description="Retroviral polymerase SH3-like" evidence="3">
    <location>
        <begin position="174"/>
        <end position="235"/>
    </location>
</feature>
<dbReference type="InterPro" id="IPR057670">
    <property type="entry name" value="SH3_retrovirus"/>
</dbReference>
<dbReference type="Pfam" id="PF25597">
    <property type="entry name" value="SH3_retrovirus"/>
    <property type="match status" value="1"/>
</dbReference>
<gene>
    <name evidence="4" type="ORF">Sradi_2943700</name>
</gene>
<accession>A0AAW2RZE8</accession>
<feature type="region of interest" description="Disordered" evidence="1">
    <location>
        <begin position="568"/>
        <end position="591"/>
    </location>
</feature>
<feature type="domain" description="Reverse transcriptase Ty1/copia-type" evidence="2">
    <location>
        <begin position="364"/>
        <end position="444"/>
    </location>
</feature>
<dbReference type="InterPro" id="IPR013103">
    <property type="entry name" value="RVT_2"/>
</dbReference>
<feature type="compositionally biased region" description="Pro residues" evidence="1">
    <location>
        <begin position="273"/>
        <end position="283"/>
    </location>
</feature>
<dbReference type="CDD" id="cd09272">
    <property type="entry name" value="RNase_HI_RT_Ty1"/>
    <property type="match status" value="1"/>
</dbReference>
<dbReference type="Pfam" id="PF07727">
    <property type="entry name" value="RVT_2"/>
    <property type="match status" value="2"/>
</dbReference>
<reference evidence="4" key="1">
    <citation type="submission" date="2020-06" db="EMBL/GenBank/DDBJ databases">
        <authorList>
            <person name="Li T."/>
            <person name="Hu X."/>
            <person name="Zhang T."/>
            <person name="Song X."/>
            <person name="Zhang H."/>
            <person name="Dai N."/>
            <person name="Sheng W."/>
            <person name="Hou X."/>
            <person name="Wei L."/>
        </authorList>
    </citation>
    <scope>NUCLEOTIDE SEQUENCE</scope>
    <source>
        <strain evidence="4">G02</strain>
        <tissue evidence="4">Leaf</tissue>
    </source>
</reference>
<comment type="caution">
    <text evidence="4">The sequence shown here is derived from an EMBL/GenBank/DDBJ whole genome shotgun (WGS) entry which is preliminary data.</text>
</comment>
<dbReference type="SUPFAM" id="SSF56672">
    <property type="entry name" value="DNA/RNA polymerases"/>
    <property type="match status" value="1"/>
</dbReference>
<dbReference type="EMBL" id="JACGWJ010000012">
    <property type="protein sequence ID" value="KAL0385494.1"/>
    <property type="molecule type" value="Genomic_DNA"/>
</dbReference>
<evidence type="ECO:0000259" key="2">
    <source>
        <dbReference type="Pfam" id="PF07727"/>
    </source>
</evidence>
<feature type="domain" description="Reverse transcriptase Ty1/copia-type" evidence="2">
    <location>
        <begin position="445"/>
        <end position="576"/>
    </location>
</feature>
<dbReference type="PANTHER" id="PTHR11439:SF470">
    <property type="entry name" value="CYSTEINE-RICH RLK (RECEPTOR-LIKE PROTEIN KINASE) 8"/>
    <property type="match status" value="1"/>
</dbReference>
<proteinExistence type="predicted"/>
<sequence>MEYADVGEASATQARGQDYKNNTGQRGFMKKRGTVDKRNMVCDYCNKTGHGRDTCFKLHGVPEWYRDLNEQKKRSSINRAYAVAETQNSVNRPTPQEADLVSDLLEALKTIQSNKVLQDPVQVHFTRDMEMADSILVATHIINLLPSVILDWKSPFELLYKSPPCYDNLKTFGCLCYATNTFPHKTKFDPRAFQCIFIGYVPRQKGYRFYDLVNKVTITSRDVILHEHIFPFQSISSVPESTGPILVSTHTLDNMSTPAAIVDSETSTSVPAEPSPSPIPPMDIVPELPLRRSTRQPKTPTWLSDFQCNHSSASFIDPTTLASSHVSFLAALSTFQEPSSYREAKGCKEWEEAMKQELDALERNDIWTVVRLPSGKKVIGNKWVYKLKLKADGSIDRYKARLVAKGYNQVEGVDYVDRFSSVAKAVTVRTFLALAFSYTWPIHQGHVCKLKKSLYGLKQASRQWNLELTSKLLSFGFHQSAHDHCLFLKHTEDGMLALLVYVDDVLITCSSEAQIAVVKHFLDSTFTIKDLGLAKYFLGLEIARSPFGTSITQHKFIRDIIRDAGLQSAKPASSPLPPGLKLSAHTSPPLSDAEPYRRLVGRLLYLSFTRPDISFGAQQLSQFVHAPCAVHLDVAMHLVRYLKGCPERGLFFPAHNSLSLMAYCDVDWASCTDSRRSLTGYCIFLGNALISWKTKKQTTVARSTAEAEYRSLGSTVCELQWITYLLADLQVHVLTPIFLYCDNQAAIYIVANPVFHERTKHLEIDCHLVRDKFKAGFVLPLHISGSDQLADVFTKSLSGSHFSTLLSKLGLVSFPQVHLEGG</sequence>
<reference evidence="4" key="2">
    <citation type="journal article" date="2024" name="Plant">
        <title>Genomic evolution and insights into agronomic trait innovations of Sesamum species.</title>
        <authorList>
            <person name="Miao H."/>
            <person name="Wang L."/>
            <person name="Qu L."/>
            <person name="Liu H."/>
            <person name="Sun Y."/>
            <person name="Le M."/>
            <person name="Wang Q."/>
            <person name="Wei S."/>
            <person name="Zheng Y."/>
            <person name="Lin W."/>
            <person name="Duan Y."/>
            <person name="Cao H."/>
            <person name="Xiong S."/>
            <person name="Wang X."/>
            <person name="Wei L."/>
            <person name="Li C."/>
            <person name="Ma Q."/>
            <person name="Ju M."/>
            <person name="Zhao R."/>
            <person name="Li G."/>
            <person name="Mu C."/>
            <person name="Tian Q."/>
            <person name="Mei H."/>
            <person name="Zhang T."/>
            <person name="Gao T."/>
            <person name="Zhang H."/>
        </authorList>
    </citation>
    <scope>NUCLEOTIDE SEQUENCE</scope>
    <source>
        <strain evidence="4">G02</strain>
    </source>
</reference>